<organism evidence="1 2">
    <name type="scientific">Babjeviella inositovora NRRL Y-12698</name>
    <dbReference type="NCBI Taxonomy" id="984486"/>
    <lineage>
        <taxon>Eukaryota</taxon>
        <taxon>Fungi</taxon>
        <taxon>Dikarya</taxon>
        <taxon>Ascomycota</taxon>
        <taxon>Saccharomycotina</taxon>
        <taxon>Pichiomycetes</taxon>
        <taxon>Serinales incertae sedis</taxon>
        <taxon>Babjeviella</taxon>
    </lineage>
</organism>
<reference evidence="2" key="1">
    <citation type="submission" date="2016-05" db="EMBL/GenBank/DDBJ databases">
        <title>Comparative genomics of biotechnologically important yeasts.</title>
        <authorList>
            <consortium name="DOE Joint Genome Institute"/>
            <person name="Riley R."/>
            <person name="Haridas S."/>
            <person name="Wolfe K.H."/>
            <person name="Lopes M.R."/>
            <person name="Hittinger C.T."/>
            <person name="Goker M."/>
            <person name="Salamov A."/>
            <person name="Wisecaver J."/>
            <person name="Long T.M."/>
            <person name="Aerts A.L."/>
            <person name="Barry K."/>
            <person name="Choi C."/>
            <person name="Clum A."/>
            <person name="Coughlan A.Y."/>
            <person name="Deshpande S."/>
            <person name="Douglass A.P."/>
            <person name="Hanson S.J."/>
            <person name="Klenk H.-P."/>
            <person name="Labutti K."/>
            <person name="Lapidus A."/>
            <person name="Lindquist E."/>
            <person name="Lipzen A."/>
            <person name="Meier-Kolthoff J.P."/>
            <person name="Ohm R.A."/>
            <person name="Otillar R.P."/>
            <person name="Pangilinan J."/>
            <person name="Peng Y."/>
            <person name="Rokas A."/>
            <person name="Rosa C.A."/>
            <person name="Scheuner C."/>
            <person name="Sibirny A.A."/>
            <person name="Slot J.C."/>
            <person name="Stielow J.B."/>
            <person name="Sun H."/>
            <person name="Kurtzman C.P."/>
            <person name="Blackwell M."/>
            <person name="Grigoriev I.V."/>
            <person name="Jeffries T.W."/>
        </authorList>
    </citation>
    <scope>NUCLEOTIDE SEQUENCE [LARGE SCALE GENOMIC DNA]</scope>
    <source>
        <strain evidence="2">NRRL Y-12698</strain>
    </source>
</reference>
<protein>
    <submittedName>
        <fullName evidence="1">Uncharacterized protein</fullName>
    </submittedName>
</protein>
<sequence>MSKGRRSRGSEFCHKQKPAIYIARSPPIFPYTRVLHLYQVRGKIPGFPSHGLY</sequence>
<dbReference type="RefSeq" id="XP_018985917.1">
    <property type="nucleotide sequence ID" value="XM_019128497.1"/>
</dbReference>
<dbReference type="Proteomes" id="UP000094336">
    <property type="component" value="Unassembled WGS sequence"/>
</dbReference>
<keyword evidence="2" id="KW-1185">Reference proteome</keyword>
<dbReference type="GeneID" id="30146350"/>
<dbReference type="EMBL" id="KV454429">
    <property type="protein sequence ID" value="ODQ80589.1"/>
    <property type="molecule type" value="Genomic_DNA"/>
</dbReference>
<accession>A0A1E3QSB6</accession>
<proteinExistence type="predicted"/>
<dbReference type="AlphaFoldDB" id="A0A1E3QSB6"/>
<evidence type="ECO:0000313" key="1">
    <source>
        <dbReference type="EMBL" id="ODQ80589.1"/>
    </source>
</evidence>
<gene>
    <name evidence="1" type="ORF">BABINDRAFT_160848</name>
</gene>
<name>A0A1E3QSB6_9ASCO</name>
<evidence type="ECO:0000313" key="2">
    <source>
        <dbReference type="Proteomes" id="UP000094336"/>
    </source>
</evidence>